<dbReference type="InterPro" id="IPR017871">
    <property type="entry name" value="ABC_transporter-like_CS"/>
</dbReference>
<dbReference type="Proteomes" id="UP000309676">
    <property type="component" value="Unassembled WGS sequence"/>
</dbReference>
<dbReference type="GO" id="GO:0005886">
    <property type="term" value="C:plasma membrane"/>
    <property type="evidence" value="ECO:0007669"/>
    <property type="project" value="UniProtKB-SubCell"/>
</dbReference>
<proteinExistence type="predicted"/>
<evidence type="ECO:0000256" key="8">
    <source>
        <dbReference type="ARBA" id="ARBA00023136"/>
    </source>
</evidence>
<dbReference type="PANTHER" id="PTHR43394:SF1">
    <property type="entry name" value="ATP-BINDING CASSETTE SUB-FAMILY B MEMBER 10, MITOCHONDRIAL"/>
    <property type="match status" value="1"/>
</dbReference>
<dbReference type="GO" id="GO:0005524">
    <property type="term" value="F:ATP binding"/>
    <property type="evidence" value="ECO:0007669"/>
    <property type="project" value="UniProtKB-KW"/>
</dbReference>
<dbReference type="PROSITE" id="PS50929">
    <property type="entry name" value="ABC_TM1F"/>
    <property type="match status" value="1"/>
</dbReference>
<evidence type="ECO:0000259" key="11">
    <source>
        <dbReference type="PROSITE" id="PS50929"/>
    </source>
</evidence>
<dbReference type="InterPro" id="IPR011527">
    <property type="entry name" value="ABC1_TM_dom"/>
</dbReference>
<comment type="subcellular location">
    <subcellularLocation>
        <location evidence="1">Cell membrane</location>
        <topology evidence="1">Multi-pass membrane protein</topology>
    </subcellularLocation>
</comment>
<dbReference type="InterPro" id="IPR036640">
    <property type="entry name" value="ABC1_TM_sf"/>
</dbReference>
<dbReference type="Gene3D" id="3.40.50.300">
    <property type="entry name" value="P-loop containing nucleotide triphosphate hydrolases"/>
    <property type="match status" value="1"/>
</dbReference>
<evidence type="ECO:0000256" key="3">
    <source>
        <dbReference type="ARBA" id="ARBA00022475"/>
    </source>
</evidence>
<dbReference type="GO" id="GO:0016887">
    <property type="term" value="F:ATP hydrolysis activity"/>
    <property type="evidence" value="ECO:0007669"/>
    <property type="project" value="InterPro"/>
</dbReference>
<keyword evidence="5" id="KW-0547">Nucleotide-binding</keyword>
<dbReference type="AlphaFoldDB" id="A0A5R9GAP0"/>
<dbReference type="InterPro" id="IPR039421">
    <property type="entry name" value="Type_1_exporter"/>
</dbReference>
<evidence type="ECO:0000256" key="7">
    <source>
        <dbReference type="ARBA" id="ARBA00022989"/>
    </source>
</evidence>
<dbReference type="SUPFAM" id="SSF90123">
    <property type="entry name" value="ABC transporter transmembrane region"/>
    <property type="match status" value="1"/>
</dbReference>
<feature type="transmembrane region" description="Helical" evidence="9">
    <location>
        <begin position="159"/>
        <end position="176"/>
    </location>
</feature>
<keyword evidence="2" id="KW-0813">Transport</keyword>
<evidence type="ECO:0000256" key="2">
    <source>
        <dbReference type="ARBA" id="ARBA00022448"/>
    </source>
</evidence>
<dbReference type="FunFam" id="3.40.50.300:FF:000221">
    <property type="entry name" value="Multidrug ABC transporter ATP-binding protein"/>
    <property type="match status" value="1"/>
</dbReference>
<evidence type="ECO:0000256" key="9">
    <source>
        <dbReference type="SAM" id="Phobius"/>
    </source>
</evidence>
<dbReference type="SUPFAM" id="SSF52540">
    <property type="entry name" value="P-loop containing nucleoside triphosphate hydrolases"/>
    <property type="match status" value="1"/>
</dbReference>
<feature type="domain" description="ABC transmembrane type-1" evidence="11">
    <location>
        <begin position="19"/>
        <end position="303"/>
    </location>
</feature>
<dbReference type="PROSITE" id="PS00211">
    <property type="entry name" value="ABC_TRANSPORTER_1"/>
    <property type="match status" value="1"/>
</dbReference>
<reference evidence="12 13" key="1">
    <citation type="submission" date="2019-05" db="EMBL/GenBank/DDBJ databases">
        <authorList>
            <person name="Narsing Rao M.P."/>
            <person name="Li W.J."/>
        </authorList>
    </citation>
    <scope>NUCLEOTIDE SEQUENCE [LARGE SCALE GENOMIC DNA]</scope>
    <source>
        <strain evidence="12 13">SYSU_K30003</strain>
    </source>
</reference>
<dbReference type="CDD" id="cd18541">
    <property type="entry name" value="ABC_6TM_TmrB_like"/>
    <property type="match status" value="1"/>
</dbReference>
<feature type="domain" description="ABC transporter" evidence="10">
    <location>
        <begin position="338"/>
        <end position="573"/>
    </location>
</feature>
<evidence type="ECO:0000259" key="10">
    <source>
        <dbReference type="PROSITE" id="PS50893"/>
    </source>
</evidence>
<evidence type="ECO:0000313" key="13">
    <source>
        <dbReference type="Proteomes" id="UP000309676"/>
    </source>
</evidence>
<comment type="caution">
    <text evidence="12">The sequence shown here is derived from an EMBL/GenBank/DDBJ whole genome shotgun (WGS) entry which is preliminary data.</text>
</comment>
<dbReference type="InterPro" id="IPR003439">
    <property type="entry name" value="ABC_transporter-like_ATP-bd"/>
</dbReference>
<dbReference type="InterPro" id="IPR027417">
    <property type="entry name" value="P-loop_NTPase"/>
</dbReference>
<dbReference type="PANTHER" id="PTHR43394">
    <property type="entry name" value="ATP-DEPENDENT PERMEASE MDL1, MITOCHONDRIAL"/>
    <property type="match status" value="1"/>
</dbReference>
<keyword evidence="13" id="KW-1185">Reference proteome</keyword>
<evidence type="ECO:0000256" key="5">
    <source>
        <dbReference type="ARBA" id="ARBA00022741"/>
    </source>
</evidence>
<dbReference type="RefSeq" id="WP_138195154.1">
    <property type="nucleotide sequence ID" value="NZ_VCIW01000010.1"/>
</dbReference>
<accession>A0A5R9GAP0</accession>
<dbReference type="Pfam" id="PF00005">
    <property type="entry name" value="ABC_tran"/>
    <property type="match status" value="1"/>
</dbReference>
<dbReference type="EMBL" id="VCIW01000010">
    <property type="protein sequence ID" value="TLS51160.1"/>
    <property type="molecule type" value="Genomic_DNA"/>
</dbReference>
<protein>
    <submittedName>
        <fullName evidence="12">ABC transporter ATP-binding protein</fullName>
    </submittedName>
</protein>
<keyword evidence="4 9" id="KW-0812">Transmembrane</keyword>
<dbReference type="SMART" id="SM00382">
    <property type="entry name" value="AAA"/>
    <property type="match status" value="1"/>
</dbReference>
<organism evidence="12 13">
    <name type="scientific">Paenibacillus antri</name>
    <dbReference type="NCBI Taxonomy" id="2582848"/>
    <lineage>
        <taxon>Bacteria</taxon>
        <taxon>Bacillati</taxon>
        <taxon>Bacillota</taxon>
        <taxon>Bacilli</taxon>
        <taxon>Bacillales</taxon>
        <taxon>Paenibacillaceae</taxon>
        <taxon>Paenibacillus</taxon>
    </lineage>
</organism>
<dbReference type="Gene3D" id="1.20.1560.10">
    <property type="entry name" value="ABC transporter type 1, transmembrane domain"/>
    <property type="match status" value="1"/>
</dbReference>
<gene>
    <name evidence="12" type="ORF">FE782_15600</name>
</gene>
<dbReference type="OrthoDB" id="9770415at2"/>
<feature type="transmembrane region" description="Helical" evidence="9">
    <location>
        <begin position="16"/>
        <end position="35"/>
    </location>
</feature>
<dbReference type="Pfam" id="PF00664">
    <property type="entry name" value="ABC_membrane"/>
    <property type="match status" value="1"/>
</dbReference>
<evidence type="ECO:0000256" key="6">
    <source>
        <dbReference type="ARBA" id="ARBA00022840"/>
    </source>
</evidence>
<evidence type="ECO:0000313" key="12">
    <source>
        <dbReference type="EMBL" id="TLS51160.1"/>
    </source>
</evidence>
<evidence type="ECO:0000256" key="4">
    <source>
        <dbReference type="ARBA" id="ARBA00022692"/>
    </source>
</evidence>
<dbReference type="GO" id="GO:0015421">
    <property type="term" value="F:ABC-type oligopeptide transporter activity"/>
    <property type="evidence" value="ECO:0007669"/>
    <property type="project" value="TreeGrafter"/>
</dbReference>
<evidence type="ECO:0000256" key="1">
    <source>
        <dbReference type="ARBA" id="ARBA00004651"/>
    </source>
</evidence>
<keyword evidence="7 9" id="KW-1133">Transmembrane helix</keyword>
<sequence length="592" mass="64864">MGRKTIFREHIVRHRWSYLIGFALVTVSSLLQLLIPALMGRFTDSLEEGALGPARIAAFALGIAAVAFGTALFRSISRISMFRLARVLEKRVRNDLFKHWERLPVQYYNNQRVGDLMAHGVSDVGVMREVTMGAYYQVAEAVVLIGVTVGAMALSISPLLTLLTLLPLPLLTFMAYRFHNKVMRQSEDVQSAIGDMTSRVQEFVAGVRVVKAYVQEKAETAKFEASNAQAVHTNREFVKTNSLFNGASQGIVGVSFLISVIVGGVMVLEGGITLGEFVAFNTYLTLIIGPIESIGKVMNTLQKGSASEKRLLEILNTTPEVTDGPDTNESIARIGGEIAFRGLTFKYPGAKRPALRDITLHVPRGSSLAIVGKVGSGKSTLVSLLVRMYNPPIGTLYVDGNDILTVPLKTLRENVGFVPQDGFLFSSTIKDNISFDPKPHSMDEVEEAARLAQVYDNIVEFPGGFETALGERGLSLSGGQRQRVSIARAIIKKPSILVFDDSLSAVDTETEDRILAGLDRVMKGRTTIIIGHRISSVRRADQIIVLDQGRIVERGDHDALVRLGGIYADMYHKQLLDDEARRTDSREEASNG</sequence>
<feature type="transmembrane region" description="Helical" evidence="9">
    <location>
        <begin position="134"/>
        <end position="153"/>
    </location>
</feature>
<keyword evidence="6 12" id="KW-0067">ATP-binding</keyword>
<dbReference type="InterPro" id="IPR003593">
    <property type="entry name" value="AAA+_ATPase"/>
</dbReference>
<feature type="transmembrane region" description="Helical" evidence="9">
    <location>
        <begin position="55"/>
        <end position="73"/>
    </location>
</feature>
<name>A0A5R9GAP0_9BACL</name>
<dbReference type="PROSITE" id="PS50893">
    <property type="entry name" value="ABC_TRANSPORTER_2"/>
    <property type="match status" value="1"/>
</dbReference>
<keyword evidence="3" id="KW-1003">Cell membrane</keyword>
<keyword evidence="8 9" id="KW-0472">Membrane</keyword>
<feature type="transmembrane region" description="Helical" evidence="9">
    <location>
        <begin position="243"/>
        <end position="268"/>
    </location>
</feature>